<dbReference type="InterPro" id="IPR011333">
    <property type="entry name" value="SKP1/BTB/POZ_sf"/>
</dbReference>
<dbReference type="Pfam" id="PF00651">
    <property type="entry name" value="BTB"/>
    <property type="match status" value="1"/>
</dbReference>
<organism evidence="5 6">
    <name type="scientific">Triticum turgidum subsp. durum</name>
    <name type="common">Durum wheat</name>
    <name type="synonym">Triticum durum</name>
    <dbReference type="NCBI Taxonomy" id="4567"/>
    <lineage>
        <taxon>Eukaryota</taxon>
        <taxon>Viridiplantae</taxon>
        <taxon>Streptophyta</taxon>
        <taxon>Embryophyta</taxon>
        <taxon>Tracheophyta</taxon>
        <taxon>Spermatophyta</taxon>
        <taxon>Magnoliopsida</taxon>
        <taxon>Liliopsida</taxon>
        <taxon>Poales</taxon>
        <taxon>Poaceae</taxon>
        <taxon>BOP clade</taxon>
        <taxon>Pooideae</taxon>
        <taxon>Triticodae</taxon>
        <taxon>Triticeae</taxon>
        <taxon>Triticinae</taxon>
        <taxon>Triticum</taxon>
    </lineage>
</organism>
<dbReference type="AlphaFoldDB" id="A0A9R0ZNC2"/>
<keyword evidence="6" id="KW-1185">Reference proteome</keyword>
<dbReference type="Gramene" id="TRITD7Av1G265180.1">
    <property type="protein sequence ID" value="TRITD7Av1G265180.1"/>
    <property type="gene ID" value="TRITD7Av1G265180"/>
</dbReference>
<evidence type="ECO:0000256" key="2">
    <source>
        <dbReference type="ARBA" id="ARBA00010846"/>
    </source>
</evidence>
<comment type="pathway">
    <text evidence="1">Protein modification; protein ubiquitination.</text>
</comment>
<dbReference type="Gene3D" id="2.60.210.10">
    <property type="entry name" value="Apoptosis, Tumor Necrosis Factor Receptor Associated Protein 2, Chain A"/>
    <property type="match status" value="1"/>
</dbReference>
<dbReference type="InterPro" id="IPR002083">
    <property type="entry name" value="MATH/TRAF_dom"/>
</dbReference>
<dbReference type="InterPro" id="IPR008974">
    <property type="entry name" value="TRAF-like"/>
</dbReference>
<dbReference type="Gene3D" id="3.30.710.10">
    <property type="entry name" value="Potassium Channel Kv1.1, Chain A"/>
    <property type="match status" value="1"/>
</dbReference>
<dbReference type="GO" id="GO:0016567">
    <property type="term" value="P:protein ubiquitination"/>
    <property type="evidence" value="ECO:0007669"/>
    <property type="project" value="InterPro"/>
</dbReference>
<dbReference type="Pfam" id="PF24570">
    <property type="entry name" value="BACK_BPM_SPOP"/>
    <property type="match status" value="1"/>
</dbReference>
<evidence type="ECO:0000259" key="4">
    <source>
        <dbReference type="PROSITE" id="PS50144"/>
    </source>
</evidence>
<reference evidence="5 6" key="1">
    <citation type="submission" date="2017-09" db="EMBL/GenBank/DDBJ databases">
        <authorList>
            <consortium name="International Durum Wheat Genome Sequencing Consortium (IDWGSC)"/>
            <person name="Milanesi L."/>
        </authorList>
    </citation>
    <scope>NUCLEOTIDE SEQUENCE [LARGE SCALE GENOMIC DNA]</scope>
    <source>
        <strain evidence="6">cv. Svevo</strain>
    </source>
</reference>
<dbReference type="InterPro" id="IPR045005">
    <property type="entry name" value="BPM1-6"/>
</dbReference>
<dbReference type="InterPro" id="IPR000210">
    <property type="entry name" value="BTB/POZ_dom"/>
</dbReference>
<feature type="domain" description="MATH" evidence="4">
    <location>
        <begin position="21"/>
        <end position="150"/>
    </location>
</feature>
<dbReference type="PANTHER" id="PTHR26379:SF343">
    <property type="entry name" value="GENOME ASSEMBLY, CHROMOSOME: II"/>
    <property type="match status" value="1"/>
</dbReference>
<evidence type="ECO:0000256" key="1">
    <source>
        <dbReference type="ARBA" id="ARBA00004906"/>
    </source>
</evidence>
<dbReference type="SUPFAM" id="SSF49599">
    <property type="entry name" value="TRAF domain-like"/>
    <property type="match status" value="1"/>
</dbReference>
<evidence type="ECO:0000259" key="3">
    <source>
        <dbReference type="PROSITE" id="PS50097"/>
    </source>
</evidence>
<proteinExistence type="inferred from homology"/>
<dbReference type="Gene3D" id="1.25.40.420">
    <property type="match status" value="1"/>
</dbReference>
<dbReference type="EMBL" id="LT934123">
    <property type="protein sequence ID" value="VAI80928.1"/>
    <property type="molecule type" value="Genomic_DNA"/>
</dbReference>
<evidence type="ECO:0000313" key="6">
    <source>
        <dbReference type="Proteomes" id="UP000324705"/>
    </source>
</evidence>
<protein>
    <submittedName>
        <fullName evidence="5">Uncharacterized protein</fullName>
    </submittedName>
</protein>
<dbReference type="PANTHER" id="PTHR26379">
    <property type="entry name" value="BTB/POZ AND MATH DOMAIN-CONTAINING PROTEIN 1"/>
    <property type="match status" value="1"/>
</dbReference>
<dbReference type="Proteomes" id="UP000324705">
    <property type="component" value="Chromosome 7A"/>
</dbReference>
<comment type="similarity">
    <text evidence="2">Belongs to the Tdpoz family.</text>
</comment>
<dbReference type="InterPro" id="IPR056423">
    <property type="entry name" value="BACK_BPM_SPOP"/>
</dbReference>
<name>A0A9R0ZNC2_TRITD</name>
<dbReference type="SUPFAM" id="SSF54695">
    <property type="entry name" value="POZ domain"/>
    <property type="match status" value="1"/>
</dbReference>
<dbReference type="PROSITE" id="PS50144">
    <property type="entry name" value="MATH"/>
    <property type="match status" value="1"/>
</dbReference>
<accession>A0A9R0ZNC2</accession>
<evidence type="ECO:0000313" key="5">
    <source>
        <dbReference type="EMBL" id="VAI80928.1"/>
    </source>
</evidence>
<dbReference type="OMA" id="DEHEEMV"/>
<sequence>MLASERPRTMTSSACTPETAHGAHLFKINRYSLYRDLGVGRLIESSTFTVGGYHWCVHFYPDGHTGASTDHVSAFVELKTKNAKARAVFDLRLVDCRTKPYTLPNPSEIDPSEFDSCDDSSTCCGFHDFLKKSELEDYILGDVLVIECNIAVIKLKKAEVQTTKTKFEVQVPRSNLLHNLGNLLETQEGADVSFKVDAEVFPAHKIILAMQSPVFKAEFYGPMKNKAKHGLTIIEDMQPAVFKALLHFIYTDSLAPMDDLSDDEHEEMVKHLLVAADRYAIDRMKLMCESKLCDRLCTENVATTLALADQYHCIQLKDGCIEFINTSNRMSDVVASKGYEHLKRTCPTIVVDIWEKAAKTRKI</sequence>
<dbReference type="SMART" id="SM00225">
    <property type="entry name" value="BTB"/>
    <property type="match status" value="1"/>
</dbReference>
<gene>
    <name evidence="5" type="ORF">TRITD_7Av1G265180</name>
</gene>
<dbReference type="PROSITE" id="PS50097">
    <property type="entry name" value="BTB"/>
    <property type="match status" value="1"/>
</dbReference>
<dbReference type="CDD" id="cd00121">
    <property type="entry name" value="MATH"/>
    <property type="match status" value="1"/>
</dbReference>
<feature type="domain" description="BTB" evidence="3">
    <location>
        <begin position="190"/>
        <end position="258"/>
    </location>
</feature>
<dbReference type="Pfam" id="PF22486">
    <property type="entry name" value="MATH_2"/>
    <property type="match status" value="1"/>
</dbReference>